<sequence>MAPSFKTSFKQEWLEIPEYASWLRECQTNKYSAMYLLCNSAFSLGNMGKQALTSHQKSKKHEKAIAARKGSRDLRDEYAKKIVQDVSSCQNVPPKQDANSLTYLKPETVSEAEIFWCLYSVMEHSSFRSAGRAVDLLKRMFTDSEIVKKMSLQRTKIAYTCVHGIAPYFVLQLQKMLADCSHLVVGFDESLNKIAQKQQMDLSIRFWNKDVNKVQTRYLTSMLLGHSTTRDLLQSFKEALTQFSINNIGSCGLHTIHCGFKHAIKATEWKVVDFLRALHYIFKDVPSHRADFTRLTGCEKFPKKFCAIRWIENVDVAERALEIFSAVAEFVKAAKKRESYVSTNNFTTITECIIDPFLAAKLAFFQSLAAAVQPFLTEFQSDAPLAPFIFTTLMSILKSVLDKFVKADVIEKKLI</sequence>
<proteinExistence type="predicted"/>
<dbReference type="SUPFAM" id="SSF53098">
    <property type="entry name" value="Ribonuclease H-like"/>
    <property type="match status" value="1"/>
</dbReference>
<organism evidence="1 2">
    <name type="scientific">Araneus ventricosus</name>
    <name type="common">Orbweaver spider</name>
    <name type="synonym">Epeira ventricosa</name>
    <dbReference type="NCBI Taxonomy" id="182803"/>
    <lineage>
        <taxon>Eukaryota</taxon>
        <taxon>Metazoa</taxon>
        <taxon>Ecdysozoa</taxon>
        <taxon>Arthropoda</taxon>
        <taxon>Chelicerata</taxon>
        <taxon>Arachnida</taxon>
        <taxon>Araneae</taxon>
        <taxon>Araneomorphae</taxon>
        <taxon>Entelegynae</taxon>
        <taxon>Araneoidea</taxon>
        <taxon>Araneidae</taxon>
        <taxon>Araneus</taxon>
    </lineage>
</organism>
<accession>A0A4Y2RIH9</accession>
<evidence type="ECO:0000313" key="1">
    <source>
        <dbReference type="EMBL" id="GBN74705.1"/>
    </source>
</evidence>
<dbReference type="InterPro" id="IPR012337">
    <property type="entry name" value="RNaseH-like_sf"/>
</dbReference>
<keyword evidence="2" id="KW-1185">Reference proteome</keyword>
<dbReference type="OrthoDB" id="7762031at2759"/>
<name>A0A4Y2RIH9_ARAVE</name>
<evidence type="ECO:0008006" key="3">
    <source>
        <dbReference type="Google" id="ProtNLM"/>
    </source>
</evidence>
<dbReference type="PANTHER" id="PTHR37162:SF11">
    <property type="match status" value="1"/>
</dbReference>
<reference evidence="1 2" key="1">
    <citation type="journal article" date="2019" name="Sci. Rep.">
        <title>Orb-weaving spider Araneus ventricosus genome elucidates the spidroin gene catalogue.</title>
        <authorList>
            <person name="Kono N."/>
            <person name="Nakamura H."/>
            <person name="Ohtoshi R."/>
            <person name="Moran D.A.P."/>
            <person name="Shinohara A."/>
            <person name="Yoshida Y."/>
            <person name="Fujiwara M."/>
            <person name="Mori M."/>
            <person name="Tomita M."/>
            <person name="Arakawa K."/>
        </authorList>
    </citation>
    <scope>NUCLEOTIDE SEQUENCE [LARGE SCALE GENOMIC DNA]</scope>
</reference>
<dbReference type="PANTHER" id="PTHR37162">
    <property type="entry name" value="HAT FAMILY DIMERISATION DOMAINCONTAINING PROTEIN-RELATED"/>
    <property type="match status" value="1"/>
</dbReference>
<dbReference type="Proteomes" id="UP000499080">
    <property type="component" value="Unassembled WGS sequence"/>
</dbReference>
<protein>
    <recommendedName>
        <fullName evidence="3">DUF4371 domain-containing protein</fullName>
    </recommendedName>
</protein>
<dbReference type="AlphaFoldDB" id="A0A4Y2RIH9"/>
<gene>
    <name evidence="1" type="ORF">AVEN_224456_1</name>
</gene>
<comment type="caution">
    <text evidence="1">The sequence shown here is derived from an EMBL/GenBank/DDBJ whole genome shotgun (WGS) entry which is preliminary data.</text>
</comment>
<evidence type="ECO:0000313" key="2">
    <source>
        <dbReference type="Proteomes" id="UP000499080"/>
    </source>
</evidence>
<dbReference type="EMBL" id="BGPR01016965">
    <property type="protein sequence ID" value="GBN74705.1"/>
    <property type="molecule type" value="Genomic_DNA"/>
</dbReference>